<evidence type="ECO:0000313" key="4">
    <source>
        <dbReference type="Proteomes" id="UP000188320"/>
    </source>
</evidence>
<dbReference type="OrthoDB" id="191150at2759"/>
<evidence type="ECO:0000313" key="3">
    <source>
        <dbReference type="EMBL" id="OMH85622.1"/>
    </source>
</evidence>
<dbReference type="InterPro" id="IPR005552">
    <property type="entry name" value="Scramblase"/>
</dbReference>
<comment type="caution">
    <text evidence="3">The sequence shown here is derived from an EMBL/GenBank/DDBJ whole genome shotgun (WGS) entry which is preliminary data.</text>
</comment>
<dbReference type="PANTHER" id="PTHR23248">
    <property type="entry name" value="PHOSPHOLIPID SCRAMBLASE-RELATED"/>
    <property type="match status" value="1"/>
</dbReference>
<dbReference type="GO" id="GO:0017128">
    <property type="term" value="F:phospholipid scramblase activity"/>
    <property type="evidence" value="ECO:0007669"/>
    <property type="project" value="InterPro"/>
</dbReference>
<dbReference type="Proteomes" id="UP000188320">
    <property type="component" value="Unassembled WGS sequence"/>
</dbReference>
<dbReference type="PANTHER" id="PTHR23248:SF9">
    <property type="entry name" value="PHOSPHOLIPID SCRAMBLASE"/>
    <property type="match status" value="1"/>
</dbReference>
<dbReference type="AlphaFoldDB" id="A0A1R1PXG0"/>
<name>A0A1R1PXG0_ZANCU</name>
<dbReference type="GO" id="GO:0005886">
    <property type="term" value="C:plasma membrane"/>
    <property type="evidence" value="ECO:0007669"/>
    <property type="project" value="TreeGrafter"/>
</dbReference>
<evidence type="ECO:0000256" key="2">
    <source>
        <dbReference type="RuleBase" id="RU363116"/>
    </source>
</evidence>
<dbReference type="EMBL" id="LSSK01000069">
    <property type="protein sequence ID" value="OMH85622.1"/>
    <property type="molecule type" value="Genomic_DNA"/>
</dbReference>
<gene>
    <name evidence="3" type="ORF">AX774_g818</name>
</gene>
<organism evidence="3 4">
    <name type="scientific">Zancudomyces culisetae</name>
    <name type="common">Gut fungus</name>
    <name type="synonym">Smittium culisetae</name>
    <dbReference type="NCBI Taxonomy" id="1213189"/>
    <lineage>
        <taxon>Eukaryota</taxon>
        <taxon>Fungi</taxon>
        <taxon>Fungi incertae sedis</taxon>
        <taxon>Zoopagomycota</taxon>
        <taxon>Kickxellomycotina</taxon>
        <taxon>Harpellomycetes</taxon>
        <taxon>Harpellales</taxon>
        <taxon>Legeriomycetaceae</taxon>
        <taxon>Zancudomyces</taxon>
    </lineage>
</organism>
<keyword evidence="4" id="KW-1185">Reference proteome</keyword>
<evidence type="ECO:0000256" key="1">
    <source>
        <dbReference type="ARBA" id="ARBA00005350"/>
    </source>
</evidence>
<dbReference type="Pfam" id="PF03803">
    <property type="entry name" value="Scramblase"/>
    <property type="match status" value="1"/>
</dbReference>
<comment type="similarity">
    <text evidence="1 2">Belongs to the phospholipid scramblase family.</text>
</comment>
<proteinExistence type="inferred from homology"/>
<sequence length="139" mass="16119">MNGNKIGETHQEWHPFRRRYNLFVNNIQFGRVDAPFLSWSFRVVNEEQELLASIDRGFIGFGMELLTDAGQYSLRMDPGILQRDMENGAISSGFLRNQVGLDRIYPRVLTYDERAVLLACAISVDFDYFSRHSSHTPYH</sequence>
<reference evidence="4" key="1">
    <citation type="submission" date="2017-01" db="EMBL/GenBank/DDBJ databases">
        <authorList>
            <person name="Wang Y."/>
            <person name="White M."/>
            <person name="Kvist S."/>
            <person name="Moncalvo J.-M."/>
        </authorList>
    </citation>
    <scope>NUCLEOTIDE SEQUENCE [LARGE SCALE GENOMIC DNA]</scope>
    <source>
        <strain evidence="4">COL-18-3</strain>
    </source>
</reference>
<accession>A0A1R1PXG0</accession>
<protein>
    <recommendedName>
        <fullName evidence="2">Phospholipid scramblase</fullName>
    </recommendedName>
</protein>